<evidence type="ECO:0000313" key="3">
    <source>
        <dbReference type="Proteomes" id="UP000030686"/>
    </source>
</evidence>
<dbReference type="InterPro" id="IPR001810">
    <property type="entry name" value="F-box_dom"/>
</dbReference>
<dbReference type="SUPFAM" id="SSF52047">
    <property type="entry name" value="RNI-like"/>
    <property type="match status" value="1"/>
</dbReference>
<dbReference type="AlphaFoldDB" id="W6Q9P3"/>
<dbReference type="InterPro" id="IPR032675">
    <property type="entry name" value="LRR_dom_sf"/>
</dbReference>
<evidence type="ECO:0000259" key="1">
    <source>
        <dbReference type="PROSITE" id="PS50181"/>
    </source>
</evidence>
<keyword evidence="3" id="KW-1185">Reference proteome</keyword>
<proteinExistence type="predicted"/>
<feature type="domain" description="F-box" evidence="1">
    <location>
        <begin position="5"/>
        <end position="52"/>
    </location>
</feature>
<gene>
    <name evidence="2" type="ORF">PROQFM164_S02g003282</name>
</gene>
<dbReference type="Gene3D" id="3.80.10.10">
    <property type="entry name" value="Ribonuclease Inhibitor"/>
    <property type="match status" value="1"/>
</dbReference>
<dbReference type="STRING" id="1365484.W6Q9P3"/>
<dbReference type="Pfam" id="PF12937">
    <property type="entry name" value="F-box-like"/>
    <property type="match status" value="1"/>
</dbReference>
<dbReference type="OrthoDB" id="4354464at2759"/>
<evidence type="ECO:0000313" key="2">
    <source>
        <dbReference type="EMBL" id="CDM33130.1"/>
    </source>
</evidence>
<name>W6Q9P3_PENRF</name>
<sequence length="414" mass="47152">MTVPDSILLNLPVELLEMIFQHLQRSPSSLYSLTLTCSKFQVLTTPLLYTSICLTNPINCEQLARTLEQSSWLSSLVLDFQEHFHDAQIDQIYYPLIDAITEMQNLESLTLRSVPSKINRTLLVFLMQNKDNAEIEPPSRYVGQGLRSLYLGAYKSTSWSDGWDLSQNEIVFYMEQLEKLHIQGAIIDSLRPGSFGKLFPPKKTALKDLALVSCQIEPSTFGQILAFPTGLTHITMRGGWSQPSGAFEREGFRSEYIAAIQRSDSSDVEYLDFDMMDTENKPAFDRLYCLKQLTIPIETYAYHERNPCDEFGASDLDECLPASLETLILNEFDRKGTFFDSIGERVEAGELPNLRTVIYRRFYGEGQKESTEGWEDGIETLRELGVEFSIVSHHGPTTMPENDNWPCGCWVYAY</sequence>
<organism evidence="2 3">
    <name type="scientific">Penicillium roqueforti (strain FM164)</name>
    <dbReference type="NCBI Taxonomy" id="1365484"/>
    <lineage>
        <taxon>Eukaryota</taxon>
        <taxon>Fungi</taxon>
        <taxon>Dikarya</taxon>
        <taxon>Ascomycota</taxon>
        <taxon>Pezizomycotina</taxon>
        <taxon>Eurotiomycetes</taxon>
        <taxon>Eurotiomycetidae</taxon>
        <taxon>Eurotiales</taxon>
        <taxon>Aspergillaceae</taxon>
        <taxon>Penicillium</taxon>
    </lineage>
</organism>
<dbReference type="PROSITE" id="PS50181">
    <property type="entry name" value="FBOX"/>
    <property type="match status" value="1"/>
</dbReference>
<reference evidence="2" key="1">
    <citation type="journal article" date="2014" name="Nat. Commun.">
        <title>Multiple recent horizontal transfers of a large genomic region in cheese making fungi.</title>
        <authorList>
            <person name="Cheeseman K."/>
            <person name="Ropars J."/>
            <person name="Renault P."/>
            <person name="Dupont J."/>
            <person name="Gouzy J."/>
            <person name="Branca A."/>
            <person name="Abraham A.L."/>
            <person name="Ceppi M."/>
            <person name="Conseiller E."/>
            <person name="Debuchy R."/>
            <person name="Malagnac F."/>
            <person name="Goarin A."/>
            <person name="Silar P."/>
            <person name="Lacoste S."/>
            <person name="Sallet E."/>
            <person name="Bensimon A."/>
            <person name="Giraud T."/>
            <person name="Brygoo Y."/>
        </authorList>
    </citation>
    <scope>NUCLEOTIDE SEQUENCE [LARGE SCALE GENOMIC DNA]</scope>
    <source>
        <strain evidence="2">FM164</strain>
    </source>
</reference>
<accession>W6Q9P3</accession>
<dbReference type="CDD" id="cd09917">
    <property type="entry name" value="F-box_SF"/>
    <property type="match status" value="1"/>
</dbReference>
<protein>
    <submittedName>
        <fullName evidence="2">F-box domain, cyclin-like</fullName>
    </submittedName>
</protein>
<dbReference type="EMBL" id="HG792016">
    <property type="protein sequence ID" value="CDM33130.1"/>
    <property type="molecule type" value="Genomic_DNA"/>
</dbReference>
<dbReference type="Proteomes" id="UP000030686">
    <property type="component" value="Unassembled WGS sequence"/>
</dbReference>